<reference evidence="4 5" key="1">
    <citation type="submission" date="2018-07" db="EMBL/GenBank/DDBJ databases">
        <title>Genome analysis of Larkinella rosea.</title>
        <authorList>
            <person name="Zhou Z."/>
            <person name="Wang G."/>
        </authorList>
    </citation>
    <scope>NUCLEOTIDE SEQUENCE [LARGE SCALE GENOMIC DNA]</scope>
    <source>
        <strain evidence="5">zzj9</strain>
    </source>
</reference>
<feature type="signal peptide" evidence="3">
    <location>
        <begin position="1"/>
        <end position="19"/>
    </location>
</feature>
<accession>A0A368JH86</accession>
<evidence type="ECO:0000256" key="3">
    <source>
        <dbReference type="SAM" id="SignalP"/>
    </source>
</evidence>
<comment type="caution">
    <text evidence="4">The sequence shown here is derived from an EMBL/GenBank/DDBJ whole genome shotgun (WGS) entry which is preliminary data.</text>
</comment>
<dbReference type="EMBL" id="QOWE01000047">
    <property type="protein sequence ID" value="RCR65461.1"/>
    <property type="molecule type" value="Genomic_DNA"/>
</dbReference>
<dbReference type="Proteomes" id="UP000253383">
    <property type="component" value="Unassembled WGS sequence"/>
</dbReference>
<feature type="coiled-coil region" evidence="1">
    <location>
        <begin position="35"/>
        <end position="62"/>
    </location>
</feature>
<dbReference type="OrthoDB" id="10003466at2"/>
<sequence>MKYAFILGFWLTVLGTVAAQQPSPSILPPSTQQQVLTVDQANKRLEAKLDDLQKEHSELKAAFDEYEPLLKNWKWVFGGLGITGLLGFVFGLWKLRKYVQNKVKEEVDSSITSLLTNRRKDFLALLDDYDHDRRVKEKHTLVLLTPRNCSDSFHFDLLSKHGLLVKPLTNLDRLDEATFGPKDIIIINDEAGYWKEEDIGCNYQSGPDFK</sequence>
<evidence type="ECO:0000313" key="4">
    <source>
        <dbReference type="EMBL" id="RCR65461.1"/>
    </source>
</evidence>
<gene>
    <name evidence="4" type="ORF">DUE52_31820</name>
</gene>
<feature type="transmembrane region" description="Helical" evidence="2">
    <location>
        <begin position="75"/>
        <end position="95"/>
    </location>
</feature>
<organism evidence="4 5">
    <name type="scientific">Larkinella punicea</name>
    <dbReference type="NCBI Taxonomy" id="2315727"/>
    <lineage>
        <taxon>Bacteria</taxon>
        <taxon>Pseudomonadati</taxon>
        <taxon>Bacteroidota</taxon>
        <taxon>Cytophagia</taxon>
        <taxon>Cytophagales</taxon>
        <taxon>Spirosomataceae</taxon>
        <taxon>Larkinella</taxon>
    </lineage>
</organism>
<dbReference type="RefSeq" id="WP_114410184.1">
    <property type="nucleotide sequence ID" value="NZ_QOWE01000047.1"/>
</dbReference>
<protein>
    <submittedName>
        <fullName evidence="4">Uncharacterized protein</fullName>
    </submittedName>
</protein>
<keyword evidence="5" id="KW-1185">Reference proteome</keyword>
<feature type="chain" id="PRO_5016936015" evidence="3">
    <location>
        <begin position="20"/>
        <end position="210"/>
    </location>
</feature>
<name>A0A368JH86_9BACT</name>
<proteinExistence type="predicted"/>
<keyword evidence="2" id="KW-0812">Transmembrane</keyword>
<keyword evidence="2" id="KW-1133">Transmembrane helix</keyword>
<evidence type="ECO:0000313" key="5">
    <source>
        <dbReference type="Proteomes" id="UP000253383"/>
    </source>
</evidence>
<dbReference type="AlphaFoldDB" id="A0A368JH86"/>
<keyword evidence="1" id="KW-0175">Coiled coil</keyword>
<evidence type="ECO:0000256" key="2">
    <source>
        <dbReference type="SAM" id="Phobius"/>
    </source>
</evidence>
<keyword evidence="2" id="KW-0472">Membrane</keyword>
<keyword evidence="3" id="KW-0732">Signal</keyword>
<evidence type="ECO:0000256" key="1">
    <source>
        <dbReference type="SAM" id="Coils"/>
    </source>
</evidence>